<feature type="signal peptide" evidence="1">
    <location>
        <begin position="1"/>
        <end position="20"/>
    </location>
</feature>
<comment type="caution">
    <text evidence="2">The sequence shown here is derived from an EMBL/GenBank/DDBJ whole genome shotgun (WGS) entry which is preliminary data.</text>
</comment>
<dbReference type="EMBL" id="JAATJM010000002">
    <property type="protein sequence ID" value="NJC42254.1"/>
    <property type="molecule type" value="Genomic_DNA"/>
</dbReference>
<keyword evidence="1" id="KW-0732">Signal</keyword>
<accession>A0A7X5YM74</accession>
<gene>
    <name evidence="2" type="ORF">GGQ87_002549</name>
</gene>
<keyword evidence="3" id="KW-1185">Reference proteome</keyword>
<dbReference type="GO" id="GO:0051082">
    <property type="term" value="F:unfolded protein binding"/>
    <property type="evidence" value="ECO:0007669"/>
    <property type="project" value="InterPro"/>
</dbReference>
<feature type="chain" id="PRO_5031550050" evidence="1">
    <location>
        <begin position="21"/>
        <end position="193"/>
    </location>
</feature>
<dbReference type="SMART" id="SM00935">
    <property type="entry name" value="OmpH"/>
    <property type="match status" value="1"/>
</dbReference>
<reference evidence="2 3" key="1">
    <citation type="submission" date="2020-03" db="EMBL/GenBank/DDBJ databases">
        <title>Genomic Encyclopedia of Type Strains, Phase IV (KMG-IV): sequencing the most valuable type-strain genomes for metagenomic binning, comparative biology and taxonomic classification.</title>
        <authorList>
            <person name="Goeker M."/>
        </authorList>
    </citation>
    <scope>NUCLEOTIDE SEQUENCE [LARGE SCALE GENOMIC DNA]</scope>
    <source>
        <strain evidence="2 3">DSM 4736</strain>
    </source>
</reference>
<dbReference type="RefSeq" id="WP_168048327.1">
    <property type="nucleotide sequence ID" value="NZ_JAATJM010000002.1"/>
</dbReference>
<organism evidence="2 3">
    <name type="scientific">Brevundimonas alba</name>
    <dbReference type="NCBI Taxonomy" id="74314"/>
    <lineage>
        <taxon>Bacteria</taxon>
        <taxon>Pseudomonadati</taxon>
        <taxon>Pseudomonadota</taxon>
        <taxon>Alphaproteobacteria</taxon>
        <taxon>Caulobacterales</taxon>
        <taxon>Caulobacteraceae</taxon>
        <taxon>Brevundimonas</taxon>
    </lineage>
</organism>
<dbReference type="Gene3D" id="3.30.910.20">
    <property type="entry name" value="Skp domain"/>
    <property type="match status" value="1"/>
</dbReference>
<protein>
    <submittedName>
        <fullName evidence="2">Outer membrane protein</fullName>
    </submittedName>
</protein>
<sequence length="193" mass="21078">MKTLAFGAFALAMLAGSAAAAQDQGNFGPALPGVCFYHHDRVLAVSTAGQSLISGIQRIQQEVDTELQPHAQYIQGEVQALQQGRTTIPQDQLAQREQAVNQRIQDARALQQTRENEVRYTLSVQRQTIDQAADPIIMALYTERGCGILLRAETVMRANPQMDLTEAVIQRLNAALPTLPAFSRMAVPAQPAQ</sequence>
<evidence type="ECO:0000256" key="1">
    <source>
        <dbReference type="SAM" id="SignalP"/>
    </source>
</evidence>
<evidence type="ECO:0000313" key="2">
    <source>
        <dbReference type="EMBL" id="NJC42254.1"/>
    </source>
</evidence>
<proteinExistence type="predicted"/>
<evidence type="ECO:0000313" key="3">
    <source>
        <dbReference type="Proteomes" id="UP000587415"/>
    </source>
</evidence>
<dbReference type="InterPro" id="IPR024930">
    <property type="entry name" value="Skp_dom_sf"/>
</dbReference>
<dbReference type="Pfam" id="PF03938">
    <property type="entry name" value="OmpH"/>
    <property type="match status" value="1"/>
</dbReference>
<name>A0A7X5YM74_9CAUL</name>
<dbReference type="InterPro" id="IPR005632">
    <property type="entry name" value="Chaperone_Skp"/>
</dbReference>
<dbReference type="SUPFAM" id="SSF111384">
    <property type="entry name" value="OmpH-like"/>
    <property type="match status" value="1"/>
</dbReference>
<dbReference type="AlphaFoldDB" id="A0A7X5YM74"/>
<dbReference type="Proteomes" id="UP000587415">
    <property type="component" value="Unassembled WGS sequence"/>
</dbReference>